<dbReference type="GO" id="GO:0005886">
    <property type="term" value="C:plasma membrane"/>
    <property type="evidence" value="ECO:0007669"/>
    <property type="project" value="UniProtKB-SubCell"/>
</dbReference>
<name>G3TGQ1_LOXAF</name>
<evidence type="ECO:0000256" key="18">
    <source>
        <dbReference type="SAM" id="Phobius"/>
    </source>
</evidence>
<evidence type="ECO:0000256" key="14">
    <source>
        <dbReference type="ARBA" id="ARBA00023170"/>
    </source>
</evidence>
<evidence type="ECO:0000256" key="4">
    <source>
        <dbReference type="ARBA" id="ARBA00022583"/>
    </source>
</evidence>
<dbReference type="FunFam" id="3.10.100.10:FF:000014">
    <property type="entry name" value="Macrophage mannose receptor 1"/>
    <property type="match status" value="1"/>
</dbReference>
<feature type="transmembrane region" description="Helical" evidence="18">
    <location>
        <begin position="1403"/>
        <end position="1426"/>
    </location>
</feature>
<comment type="subcellular location">
    <subcellularLocation>
        <location evidence="1">Cell membrane</location>
        <topology evidence="1">Single-pass type I membrane protein</topology>
    </subcellularLocation>
    <subcellularLocation>
        <location evidence="2">Endosome membrane</location>
        <topology evidence="2">Single-pass type I membrane protein</topology>
    </subcellularLocation>
</comment>
<dbReference type="SMART" id="SM00059">
    <property type="entry name" value="FN2"/>
    <property type="match status" value="1"/>
</dbReference>
<organism evidence="21 22">
    <name type="scientific">Loxodonta africana</name>
    <name type="common">African elephant</name>
    <dbReference type="NCBI Taxonomy" id="9785"/>
    <lineage>
        <taxon>Eukaryota</taxon>
        <taxon>Metazoa</taxon>
        <taxon>Chordata</taxon>
        <taxon>Craniata</taxon>
        <taxon>Vertebrata</taxon>
        <taxon>Euteleostomi</taxon>
        <taxon>Mammalia</taxon>
        <taxon>Eutheria</taxon>
        <taxon>Afrotheria</taxon>
        <taxon>Proboscidea</taxon>
        <taxon>Elephantidae</taxon>
        <taxon>Loxodonta</taxon>
    </lineage>
</organism>
<dbReference type="PROSITE" id="PS00615">
    <property type="entry name" value="C_TYPE_LECTIN_1"/>
    <property type="match status" value="4"/>
</dbReference>
<feature type="domain" description="C-type lectin" evidence="19">
    <location>
        <begin position="822"/>
        <end position="941"/>
    </location>
</feature>
<dbReference type="SMART" id="SM00034">
    <property type="entry name" value="CLECT"/>
    <property type="match status" value="8"/>
</dbReference>
<dbReference type="InterPro" id="IPR035992">
    <property type="entry name" value="Ricin_B-like_lectins"/>
</dbReference>
<evidence type="ECO:0000256" key="11">
    <source>
        <dbReference type="ARBA" id="ARBA00022989"/>
    </source>
</evidence>
<dbReference type="FunFam" id="3.10.100.10:FF:000027">
    <property type="entry name" value="Mannose receptor, C type 1"/>
    <property type="match status" value="1"/>
</dbReference>
<keyword evidence="8" id="KW-0677">Repeat</keyword>
<dbReference type="FunFam" id="3.10.100.10:FF:000016">
    <property type="entry name" value="macrophage mannose receptor 1"/>
    <property type="match status" value="1"/>
</dbReference>
<keyword evidence="4" id="KW-0254">Endocytosis</keyword>
<dbReference type="InterPro" id="IPR001304">
    <property type="entry name" value="C-type_lectin-like"/>
</dbReference>
<dbReference type="Gene3D" id="2.10.10.10">
    <property type="entry name" value="Fibronectin, type II, collagen-binding"/>
    <property type="match status" value="1"/>
</dbReference>
<feature type="disulfide bond" evidence="17">
    <location>
        <begin position="198"/>
        <end position="225"/>
    </location>
</feature>
<evidence type="ECO:0000259" key="19">
    <source>
        <dbReference type="PROSITE" id="PS50041"/>
    </source>
</evidence>
<dbReference type="SMART" id="SM00458">
    <property type="entry name" value="RICIN"/>
    <property type="match status" value="1"/>
</dbReference>
<protein>
    <recommendedName>
        <fullName evidence="16">Macrophage mannose receptor 1</fullName>
    </recommendedName>
</protein>
<evidence type="ECO:0000256" key="2">
    <source>
        <dbReference type="ARBA" id="ARBA00004530"/>
    </source>
</evidence>
<evidence type="ECO:0000256" key="10">
    <source>
        <dbReference type="ARBA" id="ARBA00022837"/>
    </source>
</evidence>
<evidence type="ECO:0000256" key="13">
    <source>
        <dbReference type="ARBA" id="ARBA00023157"/>
    </source>
</evidence>
<keyword evidence="10" id="KW-0106">Calcium</keyword>
<evidence type="ECO:0000256" key="5">
    <source>
        <dbReference type="ARBA" id="ARBA00022692"/>
    </source>
</evidence>
<keyword evidence="12 18" id="KW-0472">Membrane</keyword>
<feature type="disulfide bond" evidence="17">
    <location>
        <begin position="184"/>
        <end position="210"/>
    </location>
</feature>
<proteinExistence type="predicted"/>
<sequence length="1429" mass="164130">RLQTLQIIKLLTIYLLHLLHYNSGTYFMTGLLNPKKKWKDTRQFLIYNEDHKRCVEALSPSAVQTAACNPDNESQKFRWVSDSQVMSVAFKLCLGVPSKTDWVAITLYACDSKNEFQKWECKNDTLFGIKIQYCIPSHFCSSVCFEKNIHMRWLGVRGSSGFFHLHWHQRAMFTLLGNANGATCAFPFKFENKWYADCTSVGRSDGWLWCGTTTDYDTDKLFGFCPLKFNLIEGSESLWNKDPLTSIYYQINSKSALTWHQARKSCQQQSAELLSITEIHEQTYLTEHLMKISQRLWIGLNSLSFNSGWQWSEGSPFRYLNWLPERSPSTEPGKSCVSLNPGKNAKWENLECVQKLGYICKKGNTTLNPFVIPSERDVPTSCPSQWWPYAGHCYKIYRGEKKIQRNALTACRKEGGDLASIHSIEEFDFIFSQLGYESNDELWIGLNDIKIQMYFEWSDGTPVTFTKWLHGEPSHENNRQEDCVVMKGKDGHWADRACEQPLDYICKMKAQTQVPAIVEVETGCRKGWKRHGFFCYLIGHTLSTFTEANQGYFCSWKRCLSFSRYEQAFLTSFVGLRPERYFWTGLSDIQSKGTFQWTIEEGVQFTHWNADMPGRKAGCVAMRTGIAGGLWDVLKCDEKAKFVCKHWAEGATRPPEPTTTPEPKCPEDWGTTSKSSLCFKLFTKGKHDKKTWFESRDFCRALGGDLASINNKEEQQAIWRLITSSSSYHELFWLGLTYGSPSEGFTWSDGSPVRPPFISTVHFGENVEFCGELKGDPGMFWNDINCEHLNNWICQIKKGKMCHFSSFYFSDPPVTEDGWVIYKEYQYYFSKEKETMDNAREFCKRNFGDLVSIQSESEKKFLWKYKSKGLDKLCIRRWIGQIQGPGTEMVDWVDGSKVDYVAWATGEPNFANDDENCVAMYSNSGFWNDINCGYPHAFICQRHNSSINATVLPTTPPVKGGCEQGWKSYNNKCFKIFGFVEEERKNWQEARKACIGFGGNLVSIRNEKEQAFLTYQMTGSSFNAWIGLNDVNSEHTFLWTDQRGVYYTNWGKGYPGDIIIVIIANSKEIKKNIGLESLVMEMTNVHHSRKWMDDTCDSKRGYICHTLPTTNMKYLQYANATGIPITNGFINFGESSYSLIDLKLSWYEAEKYCTLHNSHIGSILDPYSNAFVWIQMEKLNSPVWIALNSNLTNNEYVWTDKWRVRYTNWAADEPKLKSACVYLDTDGYWKTAYCNNFIRMHIDPNTPATEPPQLPGRCPESDHTAWIPFHGHCYYIESSYTKNWGHASLECLRMGSSLVSIESAAESSFLSYRVEPLKSKTNFWIGLFRNVEGMWLWINKNPVSFVNWNAGDPSGERNDCVTLLASSGFWNNVHCSSYKGYICKRPKIADSRKMDPSKPSSSVAGIVVIVILLILTGTGLAAYFFYKKR</sequence>
<evidence type="ECO:0000256" key="15">
    <source>
        <dbReference type="ARBA" id="ARBA00023180"/>
    </source>
</evidence>
<keyword evidence="6" id="KW-0732">Signal</keyword>
<dbReference type="InterPro" id="IPR000562">
    <property type="entry name" value="FN_type2_dom"/>
</dbReference>
<dbReference type="Pfam" id="PF24562">
    <property type="entry name" value="CysR_MRC2_N"/>
    <property type="match status" value="1"/>
</dbReference>
<dbReference type="CDD" id="cd23407">
    <property type="entry name" value="beta-trefoil_Ricin_MRC1"/>
    <property type="match status" value="1"/>
</dbReference>
<evidence type="ECO:0000256" key="12">
    <source>
        <dbReference type="ARBA" id="ARBA00023136"/>
    </source>
</evidence>
<evidence type="ECO:0000256" key="17">
    <source>
        <dbReference type="PROSITE-ProRule" id="PRU00479"/>
    </source>
</evidence>
<evidence type="ECO:0000256" key="8">
    <source>
        <dbReference type="ARBA" id="ARBA00022737"/>
    </source>
</evidence>
<dbReference type="InterPro" id="IPR016187">
    <property type="entry name" value="CTDL_fold"/>
</dbReference>
<evidence type="ECO:0000256" key="3">
    <source>
        <dbReference type="ARBA" id="ARBA00022475"/>
    </source>
</evidence>
<feature type="domain" description="C-type lectin" evidence="19">
    <location>
        <begin position="1132"/>
        <end position="1235"/>
    </location>
</feature>
<dbReference type="Pfam" id="PF00040">
    <property type="entry name" value="fn2"/>
    <property type="match status" value="1"/>
</dbReference>
<dbReference type="SUPFAM" id="SSF50370">
    <property type="entry name" value="Ricin B-like lectins"/>
    <property type="match status" value="1"/>
</dbReference>
<keyword evidence="15" id="KW-0325">Glycoprotein</keyword>
<dbReference type="PROSITE" id="PS51092">
    <property type="entry name" value="FN2_2"/>
    <property type="match status" value="1"/>
</dbReference>
<keyword evidence="9" id="KW-0967">Endosome</keyword>
<reference evidence="21 22" key="1">
    <citation type="submission" date="2009-06" db="EMBL/GenBank/DDBJ databases">
        <title>The Genome Sequence of Loxodonta africana (African elephant).</title>
        <authorList>
            <person name="Di Palma F."/>
            <person name="Heiman D."/>
            <person name="Young S."/>
            <person name="Johnson J."/>
            <person name="Lander E.S."/>
            <person name="Lindblad-Toh K."/>
        </authorList>
    </citation>
    <scope>NUCLEOTIDE SEQUENCE [LARGE SCALE GENOMIC DNA]</scope>
    <source>
        <strain evidence="21 22">Isolate ISIS603380</strain>
    </source>
</reference>
<dbReference type="SUPFAM" id="SSF56436">
    <property type="entry name" value="C-type lectin-like"/>
    <property type="match status" value="8"/>
</dbReference>
<feature type="domain" description="Fibronectin type-II" evidence="20">
    <location>
        <begin position="179"/>
        <end position="227"/>
    </location>
</feature>
<reference evidence="21" key="3">
    <citation type="submission" date="2025-09" db="UniProtKB">
        <authorList>
            <consortium name="Ensembl"/>
        </authorList>
    </citation>
    <scope>IDENTIFICATION</scope>
    <source>
        <strain evidence="21">Isolate ISIS603380</strain>
    </source>
</reference>
<feature type="domain" description="C-type lectin" evidence="19">
    <location>
        <begin position="531"/>
        <end position="645"/>
    </location>
</feature>
<dbReference type="GeneTree" id="ENSGT01050000244842"/>
<keyword evidence="14" id="KW-0675">Receptor</keyword>
<dbReference type="Pfam" id="PF00059">
    <property type="entry name" value="Lectin_C"/>
    <property type="match status" value="8"/>
</dbReference>
<evidence type="ECO:0000259" key="20">
    <source>
        <dbReference type="PROSITE" id="PS51092"/>
    </source>
</evidence>
<dbReference type="Ensembl" id="ENSLAFT00000016286.3">
    <property type="protein sequence ID" value="ENSLAFP00000013672.3"/>
    <property type="gene ID" value="ENSLAFG00000022148.2"/>
</dbReference>
<reference evidence="21" key="2">
    <citation type="submission" date="2025-08" db="UniProtKB">
        <authorList>
            <consortium name="Ensembl"/>
        </authorList>
    </citation>
    <scope>IDENTIFICATION</scope>
    <source>
        <strain evidence="21">Isolate ISIS603380</strain>
    </source>
</reference>
<keyword evidence="3" id="KW-1003">Cell membrane</keyword>
<dbReference type="Gene3D" id="3.10.100.10">
    <property type="entry name" value="Mannose-Binding Protein A, subunit A"/>
    <property type="match status" value="8"/>
</dbReference>
<feature type="domain" description="C-type lectin" evidence="19">
    <location>
        <begin position="1269"/>
        <end position="1384"/>
    </location>
</feature>
<dbReference type="PROSITE" id="PS00023">
    <property type="entry name" value="FN2_1"/>
    <property type="match status" value="1"/>
</dbReference>
<dbReference type="InterPro" id="IPR036943">
    <property type="entry name" value="FN_type2_sf"/>
</dbReference>
<dbReference type="InterPro" id="IPR000772">
    <property type="entry name" value="Ricin_B_lectin"/>
</dbReference>
<feature type="domain" description="C-type lectin" evidence="19">
    <location>
        <begin position="969"/>
        <end position="1105"/>
    </location>
</feature>
<dbReference type="FunFam" id="2.80.10.50:FF:000032">
    <property type="entry name" value="macrophage mannose receptor 1"/>
    <property type="match status" value="1"/>
</dbReference>
<dbReference type="FunFam" id="3.10.100.10:FF:000023">
    <property type="entry name" value="Macrophage mannose receptor 1"/>
    <property type="match status" value="1"/>
</dbReference>
<dbReference type="PROSITE" id="PS50041">
    <property type="entry name" value="C_TYPE_LECTIN_2"/>
    <property type="match status" value="8"/>
</dbReference>
<dbReference type="FunFam" id="2.10.10.10:FF:000001">
    <property type="entry name" value="Fibronectin 1a isoform 1"/>
    <property type="match status" value="1"/>
</dbReference>
<dbReference type="PRINTS" id="PR00013">
    <property type="entry name" value="FNTYPEII"/>
</dbReference>
<keyword evidence="13 17" id="KW-1015">Disulfide bond</keyword>
<dbReference type="CDD" id="cd00037">
    <property type="entry name" value="CLECT"/>
    <property type="match status" value="7"/>
</dbReference>
<feature type="domain" description="C-type lectin" evidence="19">
    <location>
        <begin position="389"/>
        <end position="507"/>
    </location>
</feature>
<dbReference type="GO" id="GO:0006897">
    <property type="term" value="P:endocytosis"/>
    <property type="evidence" value="ECO:0007669"/>
    <property type="project" value="UniProtKB-KW"/>
</dbReference>
<dbReference type="InterPro" id="IPR016186">
    <property type="entry name" value="C-type_lectin-like/link_sf"/>
</dbReference>
<keyword evidence="11 18" id="KW-1133">Transmembrane helix</keyword>
<evidence type="ECO:0000256" key="6">
    <source>
        <dbReference type="ARBA" id="ARBA00022729"/>
    </source>
</evidence>
<dbReference type="GO" id="GO:0010008">
    <property type="term" value="C:endosome membrane"/>
    <property type="evidence" value="ECO:0007669"/>
    <property type="project" value="UniProtKB-SubCell"/>
</dbReference>
<feature type="domain" description="C-type lectin" evidence="19">
    <location>
        <begin position="674"/>
        <end position="795"/>
    </location>
</feature>
<dbReference type="FunFam" id="3.10.100.10:FF:000030">
    <property type="entry name" value="Mannose receptor C-type 1"/>
    <property type="match status" value="1"/>
</dbReference>
<evidence type="ECO:0000256" key="1">
    <source>
        <dbReference type="ARBA" id="ARBA00004251"/>
    </source>
</evidence>
<keyword evidence="7" id="KW-0430">Lectin</keyword>
<dbReference type="PROSITE" id="PS50231">
    <property type="entry name" value="RICIN_B_LECTIN"/>
    <property type="match status" value="1"/>
</dbReference>
<dbReference type="InterPro" id="IPR018378">
    <property type="entry name" value="C-type_lectin_CS"/>
</dbReference>
<dbReference type="GO" id="GO:0005537">
    <property type="term" value="F:D-mannose binding"/>
    <property type="evidence" value="ECO:0007669"/>
    <property type="project" value="UniProtKB-ARBA"/>
</dbReference>
<dbReference type="SUPFAM" id="SSF57440">
    <property type="entry name" value="Kringle-like"/>
    <property type="match status" value="1"/>
</dbReference>
<dbReference type="Gene3D" id="2.80.10.50">
    <property type="match status" value="1"/>
</dbReference>
<feature type="domain" description="C-type lectin" evidence="19">
    <location>
        <begin position="249"/>
        <end position="361"/>
    </location>
</feature>
<dbReference type="FunFam" id="3.10.100.10:FF:000031">
    <property type="entry name" value="macrophage mannose receptor 1"/>
    <property type="match status" value="1"/>
</dbReference>
<dbReference type="Proteomes" id="UP000007646">
    <property type="component" value="Unassembled WGS sequence"/>
</dbReference>
<dbReference type="InterPro" id="IPR013806">
    <property type="entry name" value="Kringle-like"/>
</dbReference>
<keyword evidence="5 18" id="KW-0812">Transmembrane</keyword>
<dbReference type="PANTHER" id="PTHR22803">
    <property type="entry name" value="MANNOSE, PHOSPHOLIPASE, LECTIN RECEPTOR RELATED"/>
    <property type="match status" value="1"/>
</dbReference>
<dbReference type="InterPro" id="IPR050111">
    <property type="entry name" value="C-type_lectin/snaclec_domain"/>
</dbReference>
<keyword evidence="22" id="KW-1185">Reference proteome</keyword>
<dbReference type="CDD" id="cd00062">
    <property type="entry name" value="FN2"/>
    <property type="match status" value="1"/>
</dbReference>
<gene>
    <name evidence="21" type="primary">MRC1</name>
</gene>
<evidence type="ECO:0000256" key="9">
    <source>
        <dbReference type="ARBA" id="ARBA00022753"/>
    </source>
</evidence>
<dbReference type="FunFam" id="3.10.100.10:FF:000022">
    <property type="entry name" value="Mannose receptor C-type 1"/>
    <property type="match status" value="1"/>
</dbReference>
<evidence type="ECO:0000313" key="22">
    <source>
        <dbReference type="Proteomes" id="UP000007646"/>
    </source>
</evidence>
<evidence type="ECO:0000256" key="16">
    <source>
        <dbReference type="ARBA" id="ARBA00071860"/>
    </source>
</evidence>
<evidence type="ECO:0000256" key="7">
    <source>
        <dbReference type="ARBA" id="ARBA00022734"/>
    </source>
</evidence>
<accession>G3TGQ1</accession>
<dbReference type="FunFam" id="3.10.100.10:FF:000025">
    <property type="entry name" value="Mannose receptor C-type 1"/>
    <property type="match status" value="1"/>
</dbReference>
<evidence type="ECO:0000313" key="21">
    <source>
        <dbReference type="Ensembl" id="ENSLAFP00000013672.3"/>
    </source>
</evidence>